<protein>
    <recommendedName>
        <fullName evidence="8">Rhodopsin domain-containing protein</fullName>
    </recommendedName>
</protein>
<dbReference type="InterPro" id="IPR049326">
    <property type="entry name" value="Rhodopsin_dom_fungi"/>
</dbReference>
<dbReference type="InterPro" id="IPR052337">
    <property type="entry name" value="SAT4-like"/>
</dbReference>
<feature type="transmembrane region" description="Helical" evidence="7">
    <location>
        <begin position="268"/>
        <end position="289"/>
    </location>
</feature>
<dbReference type="Pfam" id="PF20684">
    <property type="entry name" value="Fung_rhodopsin"/>
    <property type="match status" value="1"/>
</dbReference>
<reference evidence="10" key="1">
    <citation type="submission" date="2019-06" db="EMBL/GenBank/DDBJ databases">
        <title>Draft genome sequence of the griseofulvin-producing fungus Xylaria cubensis strain G536.</title>
        <authorList>
            <person name="Mead M.E."/>
            <person name="Raja H.A."/>
            <person name="Steenwyk J.L."/>
            <person name="Knowles S.L."/>
            <person name="Oberlies N.H."/>
            <person name="Rokas A."/>
        </authorList>
    </citation>
    <scope>NUCLEOTIDE SEQUENCE [LARGE SCALE GENOMIC DNA]</scope>
    <source>
        <strain evidence="10">G536</strain>
    </source>
</reference>
<comment type="subcellular location">
    <subcellularLocation>
        <location evidence="1">Membrane</location>
        <topology evidence="1">Multi-pass membrane protein</topology>
    </subcellularLocation>
</comment>
<keyword evidence="4 7" id="KW-0472">Membrane</keyword>
<comment type="caution">
    <text evidence="9">The sequence shown here is derived from an EMBL/GenBank/DDBJ whole genome shotgun (WGS) entry which is preliminary data.</text>
</comment>
<feature type="transmembrane region" description="Helical" evidence="7">
    <location>
        <begin position="344"/>
        <end position="370"/>
    </location>
</feature>
<feature type="compositionally biased region" description="Polar residues" evidence="6">
    <location>
        <begin position="1"/>
        <end position="18"/>
    </location>
</feature>
<evidence type="ECO:0000256" key="7">
    <source>
        <dbReference type="SAM" id="Phobius"/>
    </source>
</evidence>
<feature type="compositionally biased region" description="Polar residues" evidence="6">
    <location>
        <begin position="494"/>
        <end position="506"/>
    </location>
</feature>
<keyword evidence="10" id="KW-1185">Reference proteome</keyword>
<dbReference type="Proteomes" id="UP000319160">
    <property type="component" value="Unassembled WGS sequence"/>
</dbReference>
<comment type="similarity">
    <text evidence="5">Belongs to the SAT4 family.</text>
</comment>
<evidence type="ECO:0000256" key="4">
    <source>
        <dbReference type="ARBA" id="ARBA00023136"/>
    </source>
</evidence>
<feature type="transmembrane region" description="Helical" evidence="7">
    <location>
        <begin position="301"/>
        <end position="324"/>
    </location>
</feature>
<feature type="region of interest" description="Disordered" evidence="6">
    <location>
        <begin position="1"/>
        <end position="26"/>
    </location>
</feature>
<evidence type="ECO:0000256" key="1">
    <source>
        <dbReference type="ARBA" id="ARBA00004141"/>
    </source>
</evidence>
<proteinExistence type="inferred from homology"/>
<evidence type="ECO:0000313" key="9">
    <source>
        <dbReference type="EMBL" id="TRX89180.1"/>
    </source>
</evidence>
<dbReference type="PANTHER" id="PTHR33048:SF134">
    <property type="entry name" value="INTEGRAL MEMBRANE PROTEIN"/>
    <property type="match status" value="1"/>
</dbReference>
<evidence type="ECO:0000256" key="2">
    <source>
        <dbReference type="ARBA" id="ARBA00022692"/>
    </source>
</evidence>
<dbReference type="AlphaFoldDB" id="A0A553HMJ3"/>
<evidence type="ECO:0000313" key="10">
    <source>
        <dbReference type="Proteomes" id="UP000319160"/>
    </source>
</evidence>
<evidence type="ECO:0000259" key="8">
    <source>
        <dbReference type="Pfam" id="PF20684"/>
    </source>
</evidence>
<feature type="domain" description="Rhodopsin" evidence="8">
    <location>
        <begin position="201"/>
        <end position="468"/>
    </location>
</feature>
<keyword evidence="3 7" id="KW-1133">Transmembrane helix</keyword>
<dbReference type="EMBL" id="VFLP01000071">
    <property type="protein sequence ID" value="TRX89180.1"/>
    <property type="molecule type" value="Genomic_DNA"/>
</dbReference>
<organism evidence="9 10">
    <name type="scientific">Xylaria flabelliformis</name>
    <dbReference type="NCBI Taxonomy" id="2512241"/>
    <lineage>
        <taxon>Eukaryota</taxon>
        <taxon>Fungi</taxon>
        <taxon>Dikarya</taxon>
        <taxon>Ascomycota</taxon>
        <taxon>Pezizomycotina</taxon>
        <taxon>Sordariomycetes</taxon>
        <taxon>Xylariomycetidae</taxon>
        <taxon>Xylariales</taxon>
        <taxon>Xylariaceae</taxon>
        <taxon>Xylaria</taxon>
    </lineage>
</organism>
<gene>
    <name evidence="9" type="ORF">FHL15_009878</name>
</gene>
<feature type="region of interest" description="Disordered" evidence="6">
    <location>
        <begin position="475"/>
        <end position="522"/>
    </location>
</feature>
<dbReference type="GO" id="GO:0016020">
    <property type="term" value="C:membrane"/>
    <property type="evidence" value="ECO:0007669"/>
    <property type="project" value="UniProtKB-SubCell"/>
</dbReference>
<sequence length="522" mass="58768">MKSRSAATTSKNTDQQLVHRSAVPRPKQRYCVASPQHNVTPPKQLRDRFQISAHSMSDGHMIGLACQCMINGDACPRQVKDRRDPGRASSFVAHYTAAFRFVALKRMPQHPACALSWFSVSKLAPQNNRWRGHRPEARCRGLPGLRPGLKLHGLKFGSAPYAQGFYYIEATRFRKWRREISGLFHLRMTSCTTPPSASRILTARHLRRTRLSADDWLCFAGLLIGYTCCALQLYAAIDGQLGQHQRLGPDGQPILDDPRFLVFERTKLAVNVLSPIGFGLVKASIVVLYEGIFHNIRPFRYSAYVMLGLLFAWSLSFFFANLFICFPVTALIEPFYGKKCVDRAAVFLSTLVTDLIFDILILLMPIPVVLRLHLPRKDRFGVLGMFLLGATQVPAFQRPREHKSLTAFFSVVAVSIARLAQLLEVNSQYLKFAYDQTYYTSPAFFWANIELSVAVVSACLPTLKPVLSFFFPSPPKPQTKQTDYIKITERQTSHSRGSRGSDNYSTEPGKGSIPLDAYEPEP</sequence>
<evidence type="ECO:0000256" key="6">
    <source>
        <dbReference type="SAM" id="MobiDB-lite"/>
    </source>
</evidence>
<keyword evidence="2 7" id="KW-0812">Transmembrane</keyword>
<evidence type="ECO:0000256" key="5">
    <source>
        <dbReference type="ARBA" id="ARBA00038359"/>
    </source>
</evidence>
<evidence type="ECO:0000256" key="3">
    <source>
        <dbReference type="ARBA" id="ARBA00022989"/>
    </source>
</evidence>
<name>A0A553HMJ3_9PEZI</name>
<dbReference type="OrthoDB" id="5391602at2759"/>
<accession>A0A553HMJ3</accession>
<feature type="transmembrane region" description="Helical" evidence="7">
    <location>
        <begin position="216"/>
        <end position="237"/>
    </location>
</feature>
<dbReference type="PANTHER" id="PTHR33048">
    <property type="entry name" value="PTH11-LIKE INTEGRAL MEMBRANE PROTEIN (AFU_ORTHOLOGUE AFUA_5G11245)"/>
    <property type="match status" value="1"/>
</dbReference>